<evidence type="ECO:0000256" key="1">
    <source>
        <dbReference type="SAM" id="MobiDB-lite"/>
    </source>
</evidence>
<gene>
    <name evidence="2" type="ORF">FH972_017830</name>
</gene>
<dbReference type="Proteomes" id="UP000327013">
    <property type="component" value="Chromosome 7"/>
</dbReference>
<dbReference type="AlphaFoldDB" id="A0A5N6RNI2"/>
<feature type="compositionally biased region" description="Polar residues" evidence="1">
    <location>
        <begin position="46"/>
        <end position="64"/>
    </location>
</feature>
<feature type="region of interest" description="Disordered" evidence="1">
    <location>
        <begin position="46"/>
        <end position="72"/>
    </location>
</feature>
<accession>A0A5N6RNI2</accession>
<organism evidence="2 3">
    <name type="scientific">Carpinus fangiana</name>
    <dbReference type="NCBI Taxonomy" id="176857"/>
    <lineage>
        <taxon>Eukaryota</taxon>
        <taxon>Viridiplantae</taxon>
        <taxon>Streptophyta</taxon>
        <taxon>Embryophyta</taxon>
        <taxon>Tracheophyta</taxon>
        <taxon>Spermatophyta</taxon>
        <taxon>Magnoliopsida</taxon>
        <taxon>eudicotyledons</taxon>
        <taxon>Gunneridae</taxon>
        <taxon>Pentapetalae</taxon>
        <taxon>rosids</taxon>
        <taxon>fabids</taxon>
        <taxon>Fagales</taxon>
        <taxon>Betulaceae</taxon>
        <taxon>Carpinus</taxon>
    </lineage>
</organism>
<protein>
    <submittedName>
        <fullName evidence="2">Uncharacterized protein</fullName>
    </submittedName>
</protein>
<reference evidence="2 3" key="1">
    <citation type="submission" date="2019-06" db="EMBL/GenBank/DDBJ databases">
        <title>A chromosomal-level reference genome of Carpinus fangiana (Coryloideae, Betulaceae).</title>
        <authorList>
            <person name="Yang X."/>
            <person name="Wang Z."/>
            <person name="Zhang L."/>
            <person name="Hao G."/>
            <person name="Liu J."/>
            <person name="Yang Y."/>
        </authorList>
    </citation>
    <scope>NUCLEOTIDE SEQUENCE [LARGE SCALE GENOMIC DNA]</scope>
    <source>
        <strain evidence="2">Cfa_2016G</strain>
        <tissue evidence="2">Leaf</tissue>
    </source>
</reference>
<proteinExistence type="predicted"/>
<name>A0A5N6RNI2_9ROSI</name>
<sequence>MEEKLISIFNMHSKLNLKNNLTRDSLYNHNPRKGWVMRHLLNYMGSTQSRHEPNSTPSCSSMHQKNSDDPYQPTYEAIMLHNLRKSQQTRAQSYNATLSPSTNFTGRVTIKLLKVPTFDPPAWSSNTLTASLTQST</sequence>
<keyword evidence="3" id="KW-1185">Reference proteome</keyword>
<evidence type="ECO:0000313" key="3">
    <source>
        <dbReference type="Proteomes" id="UP000327013"/>
    </source>
</evidence>
<evidence type="ECO:0000313" key="2">
    <source>
        <dbReference type="EMBL" id="KAE8099886.1"/>
    </source>
</evidence>
<dbReference type="EMBL" id="CM017327">
    <property type="protein sequence ID" value="KAE8099886.1"/>
    <property type="molecule type" value="Genomic_DNA"/>
</dbReference>